<evidence type="ECO:0000313" key="2">
    <source>
        <dbReference type="Proteomes" id="UP001497535"/>
    </source>
</evidence>
<protein>
    <submittedName>
        <fullName evidence="1">Uncharacterized protein</fullName>
    </submittedName>
</protein>
<dbReference type="Proteomes" id="UP001497535">
    <property type="component" value="Unassembled WGS sequence"/>
</dbReference>
<gene>
    <name evidence="1" type="ORF">MENTE1834_LOCUS15336</name>
</gene>
<sequence>MIILLGFLFEKLFLKKLKFIFKSLLHDCNESARMNPFSARTQRLLLGMFIQLLGSLIFHFPLFFSWFLAIRSIKRLGVEKLQGNGPTIKMEASKLFLVKQLSKINPWLICLAMAADDLLALINVETPLKGGLNTPLHNHDFSAPGSQRQPISTPNTVLSVMAATQKNVGFGQTTESQRTLASSTPGGASTTTTEMNTPFRDQLNINPISDETRPSKKNYNNNSINYLNLKMILN</sequence>
<reference evidence="1" key="1">
    <citation type="submission" date="2023-11" db="EMBL/GenBank/DDBJ databases">
        <authorList>
            <person name="Poullet M."/>
        </authorList>
    </citation>
    <scope>NUCLEOTIDE SEQUENCE</scope>
    <source>
        <strain evidence="1">E1834</strain>
    </source>
</reference>
<accession>A0ACB0YQZ2</accession>
<keyword evidence="2" id="KW-1185">Reference proteome</keyword>
<comment type="caution">
    <text evidence="1">The sequence shown here is derived from an EMBL/GenBank/DDBJ whole genome shotgun (WGS) entry which is preliminary data.</text>
</comment>
<organism evidence="1 2">
    <name type="scientific">Meloidogyne enterolobii</name>
    <name type="common">Root-knot nematode worm</name>
    <name type="synonym">Meloidogyne mayaguensis</name>
    <dbReference type="NCBI Taxonomy" id="390850"/>
    <lineage>
        <taxon>Eukaryota</taxon>
        <taxon>Metazoa</taxon>
        <taxon>Ecdysozoa</taxon>
        <taxon>Nematoda</taxon>
        <taxon>Chromadorea</taxon>
        <taxon>Rhabditida</taxon>
        <taxon>Tylenchina</taxon>
        <taxon>Tylenchomorpha</taxon>
        <taxon>Tylenchoidea</taxon>
        <taxon>Meloidogynidae</taxon>
        <taxon>Meloidogyninae</taxon>
        <taxon>Meloidogyne</taxon>
    </lineage>
</organism>
<evidence type="ECO:0000313" key="1">
    <source>
        <dbReference type="EMBL" id="CAK5058078.1"/>
    </source>
</evidence>
<name>A0ACB0YQZ2_MELEN</name>
<proteinExistence type="predicted"/>
<dbReference type="EMBL" id="CAVMJV010000017">
    <property type="protein sequence ID" value="CAK5058078.1"/>
    <property type="molecule type" value="Genomic_DNA"/>
</dbReference>